<name>A0A833PLL4_ACIBZ</name>
<dbReference type="AlphaFoldDB" id="A0A833PLL4"/>
<sequence length="151" mass="17604">MIFTGKSIYIALNSWMKLCFLFKAHPKKTEDILISSSRQKFWGSLLKINHISDKITQLNYKELDHFYLCIEACLSGLGSTIVSGYMVEKYLKNGQPQPVAEPFLDGSSYYMLSAAPLEEDYRKIVFRNWLTKELNNSQNDLEKYFNIKKRI</sequence>
<protein>
    <recommendedName>
        <fullName evidence="3">LysR substrate-binding domain-containing protein</fullName>
    </recommendedName>
</protein>
<gene>
    <name evidence="1" type="ORF">GAK29_00075</name>
</gene>
<dbReference type="Proteomes" id="UP000490535">
    <property type="component" value="Unassembled WGS sequence"/>
</dbReference>
<organism evidence="1 2">
    <name type="scientific">Acinetobacter bereziniae</name>
    <name type="common">Acinetobacter genomosp. 10</name>
    <dbReference type="NCBI Taxonomy" id="106648"/>
    <lineage>
        <taxon>Bacteria</taxon>
        <taxon>Pseudomonadati</taxon>
        <taxon>Pseudomonadota</taxon>
        <taxon>Gammaproteobacteria</taxon>
        <taxon>Moraxellales</taxon>
        <taxon>Moraxellaceae</taxon>
        <taxon>Acinetobacter</taxon>
    </lineage>
</organism>
<evidence type="ECO:0000313" key="1">
    <source>
        <dbReference type="EMBL" id="KAF1028440.1"/>
    </source>
</evidence>
<evidence type="ECO:0008006" key="3">
    <source>
        <dbReference type="Google" id="ProtNLM"/>
    </source>
</evidence>
<dbReference type="EMBL" id="WNDP01000001">
    <property type="protein sequence ID" value="KAF1028440.1"/>
    <property type="molecule type" value="Genomic_DNA"/>
</dbReference>
<dbReference type="SUPFAM" id="SSF53850">
    <property type="entry name" value="Periplasmic binding protein-like II"/>
    <property type="match status" value="1"/>
</dbReference>
<proteinExistence type="predicted"/>
<reference evidence="2" key="1">
    <citation type="journal article" date="2020" name="MBio">
        <title>Horizontal gene transfer to a defensive symbiont with a reduced genome amongst a multipartite beetle microbiome.</title>
        <authorList>
            <person name="Waterworth S.C."/>
            <person name="Florez L.V."/>
            <person name="Rees E.R."/>
            <person name="Hertweck C."/>
            <person name="Kaltenpoth M."/>
            <person name="Kwan J.C."/>
        </authorList>
    </citation>
    <scope>NUCLEOTIDE SEQUENCE [LARGE SCALE GENOMIC DNA]</scope>
</reference>
<accession>A0A833PLL4</accession>
<evidence type="ECO:0000313" key="2">
    <source>
        <dbReference type="Proteomes" id="UP000490535"/>
    </source>
</evidence>
<comment type="caution">
    <text evidence="1">The sequence shown here is derived from an EMBL/GenBank/DDBJ whole genome shotgun (WGS) entry which is preliminary data.</text>
</comment>
<dbReference type="Gene3D" id="3.40.190.10">
    <property type="entry name" value="Periplasmic binding protein-like II"/>
    <property type="match status" value="1"/>
</dbReference>